<dbReference type="EMBL" id="AP019823">
    <property type="protein sequence ID" value="BBM37816.1"/>
    <property type="molecule type" value="Genomic_DNA"/>
</dbReference>
<dbReference type="Proteomes" id="UP000321892">
    <property type="component" value="Chromosome"/>
</dbReference>
<keyword evidence="2" id="KW-1185">Reference proteome</keyword>
<accession>A0A510JFD1</accession>
<proteinExistence type="predicted"/>
<organism evidence="1 2">
    <name type="scientific">Leptotrichia hofstadii</name>
    <dbReference type="NCBI Taxonomy" id="157688"/>
    <lineage>
        <taxon>Bacteria</taxon>
        <taxon>Fusobacteriati</taxon>
        <taxon>Fusobacteriota</taxon>
        <taxon>Fusobacteriia</taxon>
        <taxon>Fusobacteriales</taxon>
        <taxon>Leptotrichiaceae</taxon>
        <taxon>Leptotrichia</taxon>
    </lineage>
</organism>
<sequence length="179" mass="21216">MKKIIILLVLLVTGISFSDTCKWIKNPNVYVLKEIELINKSRLIGNVYCDVEHDFMTYYVGIDNLEVGLVYNTRERKELTYENIFKILIDFESDIAKLIPRNIPAKDNQKKPRYYTFRLYAYDAAKKDTFMLFKYILDTKKIDGDWKTYYNNEIFSKTGEKMLKTLKDSGYSPTEDIMY</sequence>
<reference evidence="1 2" key="1">
    <citation type="submission" date="2019-07" db="EMBL/GenBank/DDBJ databases">
        <title>Complete Genome Sequence of Leptotrichia hofstadii Strain JCM16775.</title>
        <authorList>
            <person name="Watanabe S."/>
            <person name="Cui L."/>
        </authorList>
    </citation>
    <scope>NUCLEOTIDE SEQUENCE [LARGE SCALE GENOMIC DNA]</scope>
    <source>
        <strain evidence="1 2">JCM16775</strain>
    </source>
</reference>
<dbReference type="KEGG" id="lhf:JCM16775_0511"/>
<evidence type="ECO:0000313" key="2">
    <source>
        <dbReference type="Proteomes" id="UP000321892"/>
    </source>
</evidence>
<gene>
    <name evidence="1" type="ORF">JCM16775_0511</name>
</gene>
<dbReference type="OrthoDB" id="81562at2"/>
<dbReference type="RefSeq" id="WP_006805154.1">
    <property type="nucleotide sequence ID" value="NZ_AP019823.1"/>
</dbReference>
<protein>
    <submittedName>
        <fullName evidence="1">Uncharacterized protein</fullName>
    </submittedName>
</protein>
<evidence type="ECO:0000313" key="1">
    <source>
        <dbReference type="EMBL" id="BBM37816.1"/>
    </source>
</evidence>
<name>A0A510JFD1_9FUSO</name>
<dbReference type="AlphaFoldDB" id="A0A510JFD1"/>